<accession>A0A2H1GUH4</accession>
<name>A0A2H1GUH4_ZYMTR</name>
<evidence type="ECO:0000313" key="3">
    <source>
        <dbReference type="Proteomes" id="UP000245764"/>
    </source>
</evidence>
<sequence>MSSPTSNGTPNKNMAPDKNTTPDENVIYGPFPIDAEGYVLFKGPSHPIHNLYGEIPTCGLRAANPPARPPAPCCDYERVNGRRLGAEYQPPDPFCPRRTSDGAVQYWVDGEGFVDQ</sequence>
<proteinExistence type="predicted"/>
<evidence type="ECO:0000313" key="2">
    <source>
        <dbReference type="EMBL" id="SMR57225.1"/>
    </source>
</evidence>
<dbReference type="Proteomes" id="UP000245764">
    <property type="component" value="Chromosome 8"/>
</dbReference>
<feature type="compositionally biased region" description="Polar residues" evidence="1">
    <location>
        <begin position="1"/>
        <end position="23"/>
    </location>
</feature>
<dbReference type="AlphaFoldDB" id="A0A2H1GUH4"/>
<evidence type="ECO:0000256" key="1">
    <source>
        <dbReference type="SAM" id="MobiDB-lite"/>
    </source>
</evidence>
<protein>
    <submittedName>
        <fullName evidence="2">Uncharacterized protein</fullName>
    </submittedName>
</protein>
<gene>
    <name evidence="2" type="ORF">ZT1E4_G8822</name>
</gene>
<organism evidence="2 3">
    <name type="scientific">Zymoseptoria tritici ST99CH_1E4</name>
    <dbReference type="NCBI Taxonomy" id="1276532"/>
    <lineage>
        <taxon>Eukaryota</taxon>
        <taxon>Fungi</taxon>
        <taxon>Dikarya</taxon>
        <taxon>Ascomycota</taxon>
        <taxon>Pezizomycotina</taxon>
        <taxon>Dothideomycetes</taxon>
        <taxon>Dothideomycetidae</taxon>
        <taxon>Mycosphaerellales</taxon>
        <taxon>Mycosphaerellaceae</taxon>
        <taxon>Zymoseptoria</taxon>
    </lineage>
</organism>
<feature type="region of interest" description="Disordered" evidence="1">
    <location>
        <begin position="1"/>
        <end position="28"/>
    </location>
</feature>
<reference evidence="3" key="1">
    <citation type="submission" date="2017-05" db="EMBL/GenBank/DDBJ databases">
        <authorList>
            <person name="Song R."/>
            <person name="Chenine A.L."/>
            <person name="Ruprecht R.M."/>
        </authorList>
    </citation>
    <scope>NUCLEOTIDE SEQUENCE [LARGE SCALE GENOMIC DNA]</scope>
</reference>
<dbReference type="EMBL" id="LT854260">
    <property type="protein sequence ID" value="SMR57225.1"/>
    <property type="molecule type" value="Genomic_DNA"/>
</dbReference>